<organism evidence="4 5">
    <name type="scientific">Streptomonospora litoralis</name>
    <dbReference type="NCBI Taxonomy" id="2498135"/>
    <lineage>
        <taxon>Bacteria</taxon>
        <taxon>Bacillati</taxon>
        <taxon>Actinomycetota</taxon>
        <taxon>Actinomycetes</taxon>
        <taxon>Streptosporangiales</taxon>
        <taxon>Nocardiopsidaceae</taxon>
        <taxon>Streptomonospora</taxon>
    </lineage>
</organism>
<dbReference type="Pfam" id="PF12476">
    <property type="entry name" value="DUF3696"/>
    <property type="match status" value="1"/>
</dbReference>
<evidence type="ECO:0000259" key="2">
    <source>
        <dbReference type="Pfam" id="PF13304"/>
    </source>
</evidence>
<dbReference type="InterPro" id="IPR038729">
    <property type="entry name" value="Rad50/SbcC_AAA"/>
</dbReference>
<name>A0A4P6QAC5_9ACTN</name>
<dbReference type="OrthoDB" id="3237462at2"/>
<sequence>MITALEIRNFKRFTRASFDLGRLTVLSGLNGAGKSTVIQSLLLARQISELQSGNTIQLNGPYGLALGEAQELLRLDAEGSSIELILRSGAQQRHYRMSVPDERALYVLLENVFESPLPELTRHGFGFTYLGAERLGPRDQLDVSAADIARIGVGHQGEFTAQVLAMNATRQVPEAVQHPATNEQYAVTTLRTHVEGWVGDIVRPLRIDAQWPSGLTASTIRFREPGVFSEPIRPTNMGFGVSYALPVIVAGLLAEPGGMLIVENPEAHLHPAGQSRIGRFLGRVAGAGVQVLVETHSDHVLNGVRIAAAEEGTVPAEEVAMLFFGGEADANAAADANTPADEGAPAAVRIGLKDDGQVAAWPAGFFDQLEHDLGRLARARRRRR</sequence>
<dbReference type="SUPFAM" id="SSF52540">
    <property type="entry name" value="P-loop containing nucleoside triphosphate hydrolases"/>
    <property type="match status" value="1"/>
</dbReference>
<dbReference type="PANTHER" id="PTHR43581:SF2">
    <property type="entry name" value="EXCINUCLEASE ATPASE SUBUNIT"/>
    <property type="match status" value="1"/>
</dbReference>
<proteinExistence type="predicted"/>
<dbReference type="Proteomes" id="UP000292235">
    <property type="component" value="Chromosome"/>
</dbReference>
<dbReference type="PANTHER" id="PTHR43581">
    <property type="entry name" value="ATP/GTP PHOSPHATASE"/>
    <property type="match status" value="1"/>
</dbReference>
<keyword evidence="5" id="KW-1185">Reference proteome</keyword>
<gene>
    <name evidence="4" type="ORF">EKD16_23560</name>
</gene>
<protein>
    <recommendedName>
        <fullName evidence="6">DUF3696 domain-containing protein</fullName>
    </recommendedName>
</protein>
<dbReference type="AlphaFoldDB" id="A0A4P6QAC5"/>
<reference evidence="4 5" key="1">
    <citation type="submission" date="2019-02" db="EMBL/GenBank/DDBJ databases">
        <authorList>
            <person name="Khodamoradi S."/>
            <person name="Hahnke R.L."/>
            <person name="Kaempfer P."/>
            <person name="Schumann P."/>
            <person name="Rohde M."/>
            <person name="Steinert M."/>
            <person name="Luzhetskyy A."/>
            <person name="Wink J."/>
            <person name="Ruckert C."/>
        </authorList>
    </citation>
    <scope>NUCLEOTIDE SEQUENCE [LARGE SCALE GENOMIC DNA]</scope>
    <source>
        <strain evidence="4 5">M2</strain>
    </source>
</reference>
<dbReference type="PIRSF" id="PIRSF034888">
    <property type="entry name" value="P-loop_UCP034888"/>
    <property type="match status" value="1"/>
</dbReference>
<dbReference type="InterPro" id="IPR003959">
    <property type="entry name" value="ATPase_AAA_core"/>
</dbReference>
<dbReference type="EMBL" id="CP036455">
    <property type="protein sequence ID" value="QBI56459.1"/>
    <property type="molecule type" value="Genomic_DNA"/>
</dbReference>
<evidence type="ECO:0008006" key="6">
    <source>
        <dbReference type="Google" id="ProtNLM"/>
    </source>
</evidence>
<evidence type="ECO:0000313" key="4">
    <source>
        <dbReference type="EMBL" id="QBI56459.1"/>
    </source>
</evidence>
<dbReference type="InterPro" id="IPR022532">
    <property type="entry name" value="DUF3696"/>
</dbReference>
<accession>A0A4P6QAC5</accession>
<dbReference type="GO" id="GO:0016887">
    <property type="term" value="F:ATP hydrolysis activity"/>
    <property type="evidence" value="ECO:0007669"/>
    <property type="project" value="InterPro"/>
</dbReference>
<feature type="domain" description="ATPase AAA-type core" evidence="2">
    <location>
        <begin position="231"/>
        <end position="302"/>
    </location>
</feature>
<feature type="domain" description="DUF3696" evidence="1">
    <location>
        <begin position="348"/>
        <end position="376"/>
    </location>
</feature>
<evidence type="ECO:0000259" key="3">
    <source>
        <dbReference type="Pfam" id="PF13476"/>
    </source>
</evidence>
<dbReference type="GO" id="GO:0006302">
    <property type="term" value="P:double-strand break repair"/>
    <property type="evidence" value="ECO:0007669"/>
    <property type="project" value="InterPro"/>
</dbReference>
<dbReference type="GO" id="GO:0005524">
    <property type="term" value="F:ATP binding"/>
    <property type="evidence" value="ECO:0007669"/>
    <property type="project" value="InterPro"/>
</dbReference>
<dbReference type="InterPro" id="IPR014592">
    <property type="entry name" value="P-loop_UCP034888"/>
</dbReference>
<dbReference type="Gene3D" id="3.40.50.300">
    <property type="entry name" value="P-loop containing nucleotide triphosphate hydrolases"/>
    <property type="match status" value="2"/>
</dbReference>
<evidence type="ECO:0000313" key="5">
    <source>
        <dbReference type="Proteomes" id="UP000292235"/>
    </source>
</evidence>
<dbReference type="Pfam" id="PF13476">
    <property type="entry name" value="AAA_23"/>
    <property type="match status" value="1"/>
</dbReference>
<dbReference type="InterPro" id="IPR027417">
    <property type="entry name" value="P-loop_NTPase"/>
</dbReference>
<dbReference type="Pfam" id="PF13304">
    <property type="entry name" value="AAA_21"/>
    <property type="match status" value="1"/>
</dbReference>
<dbReference type="KEGG" id="strr:EKD16_23560"/>
<feature type="domain" description="Rad50/SbcC-type AAA" evidence="3">
    <location>
        <begin position="5"/>
        <end position="44"/>
    </location>
</feature>
<dbReference type="RefSeq" id="WP_131101342.1">
    <property type="nucleotide sequence ID" value="NZ_CP036455.1"/>
</dbReference>
<dbReference type="InterPro" id="IPR051396">
    <property type="entry name" value="Bact_Antivir_Def_Nuclease"/>
</dbReference>
<evidence type="ECO:0000259" key="1">
    <source>
        <dbReference type="Pfam" id="PF12476"/>
    </source>
</evidence>